<dbReference type="Proteomes" id="UP000325081">
    <property type="component" value="Unassembled WGS sequence"/>
</dbReference>
<comment type="caution">
    <text evidence="1">The sequence shown here is derived from an EMBL/GenBank/DDBJ whole genome shotgun (WGS) entry which is preliminary data.</text>
</comment>
<sequence length="111" mass="12240">MSCCGSSSSCSVGSSGRVPWKPILKPRDSKVVGFGKFAASEYSKTMASNNEYLDFKSVTQGATRQVGSRLYVWIEIRARDLGHGGSTDRWRMDLYEEGGEKYLTSATKINN</sequence>
<evidence type="ECO:0000313" key="1">
    <source>
        <dbReference type="EMBL" id="GER56311.1"/>
    </source>
</evidence>
<organism evidence="1 2">
    <name type="scientific">Striga asiatica</name>
    <name type="common">Asiatic witchweed</name>
    <name type="synonym">Buchnera asiatica</name>
    <dbReference type="NCBI Taxonomy" id="4170"/>
    <lineage>
        <taxon>Eukaryota</taxon>
        <taxon>Viridiplantae</taxon>
        <taxon>Streptophyta</taxon>
        <taxon>Embryophyta</taxon>
        <taxon>Tracheophyta</taxon>
        <taxon>Spermatophyta</taxon>
        <taxon>Magnoliopsida</taxon>
        <taxon>eudicotyledons</taxon>
        <taxon>Gunneridae</taxon>
        <taxon>Pentapetalae</taxon>
        <taxon>asterids</taxon>
        <taxon>lamiids</taxon>
        <taxon>Lamiales</taxon>
        <taxon>Orobanchaceae</taxon>
        <taxon>Buchnereae</taxon>
        <taxon>Striga</taxon>
    </lineage>
</organism>
<reference evidence="2" key="1">
    <citation type="journal article" date="2019" name="Curr. Biol.">
        <title>Genome Sequence of Striga asiatica Provides Insight into the Evolution of Plant Parasitism.</title>
        <authorList>
            <person name="Yoshida S."/>
            <person name="Kim S."/>
            <person name="Wafula E.K."/>
            <person name="Tanskanen J."/>
            <person name="Kim Y.M."/>
            <person name="Honaas L."/>
            <person name="Yang Z."/>
            <person name="Spallek T."/>
            <person name="Conn C.E."/>
            <person name="Ichihashi Y."/>
            <person name="Cheong K."/>
            <person name="Cui S."/>
            <person name="Der J.P."/>
            <person name="Gundlach H."/>
            <person name="Jiao Y."/>
            <person name="Hori C."/>
            <person name="Ishida J.K."/>
            <person name="Kasahara H."/>
            <person name="Kiba T."/>
            <person name="Kim M.S."/>
            <person name="Koo N."/>
            <person name="Laohavisit A."/>
            <person name="Lee Y.H."/>
            <person name="Lumba S."/>
            <person name="McCourt P."/>
            <person name="Mortimer J.C."/>
            <person name="Mutuku J.M."/>
            <person name="Nomura T."/>
            <person name="Sasaki-Sekimoto Y."/>
            <person name="Seto Y."/>
            <person name="Wang Y."/>
            <person name="Wakatake T."/>
            <person name="Sakakibara H."/>
            <person name="Demura T."/>
            <person name="Yamaguchi S."/>
            <person name="Yoneyama K."/>
            <person name="Manabe R.I."/>
            <person name="Nelson D.C."/>
            <person name="Schulman A.H."/>
            <person name="Timko M.P."/>
            <person name="dePamphilis C.W."/>
            <person name="Choi D."/>
            <person name="Shirasu K."/>
        </authorList>
    </citation>
    <scope>NUCLEOTIDE SEQUENCE [LARGE SCALE GENOMIC DNA]</scope>
    <source>
        <strain evidence="2">cv. UVA1</strain>
    </source>
</reference>
<proteinExistence type="predicted"/>
<name>A0A5A7RGP3_STRAF</name>
<dbReference type="OrthoDB" id="2016588at2759"/>
<gene>
    <name evidence="1" type="ORF">STAS_34030</name>
</gene>
<accession>A0A5A7RGP3</accession>
<evidence type="ECO:0000313" key="2">
    <source>
        <dbReference type="Proteomes" id="UP000325081"/>
    </source>
</evidence>
<dbReference type="EMBL" id="BKCP01012625">
    <property type="protein sequence ID" value="GER56311.1"/>
    <property type="molecule type" value="Genomic_DNA"/>
</dbReference>
<dbReference type="AlphaFoldDB" id="A0A5A7RGP3"/>
<protein>
    <submittedName>
        <fullName evidence="1">Cysteine proteinase inhibitor 8</fullName>
    </submittedName>
</protein>
<keyword evidence="2" id="KW-1185">Reference proteome</keyword>